<dbReference type="Gene3D" id="2.60.410.10">
    <property type="entry name" value="D-Ala-D-Ala carboxypeptidase, C-terminal domain"/>
    <property type="match status" value="1"/>
</dbReference>
<keyword evidence="4" id="KW-0121">Carboxypeptidase</keyword>
<comment type="caution">
    <text evidence="4">The sequence shown here is derived from an EMBL/GenBank/DDBJ whole genome shotgun (WGS) entry which is preliminary data.</text>
</comment>
<dbReference type="InterPro" id="IPR037167">
    <property type="entry name" value="Peptidase_S11_C_sf"/>
</dbReference>
<dbReference type="Pfam" id="PF00768">
    <property type="entry name" value="Peptidase_S11"/>
    <property type="match status" value="2"/>
</dbReference>
<dbReference type="Gene3D" id="3.40.710.10">
    <property type="entry name" value="DD-peptidase/beta-lactamase superfamily"/>
    <property type="match status" value="1"/>
</dbReference>
<sequence>MRFDHSGISAFFRRAFLPRRTSRLKKGAAALVIGLLVSNAFAFSGIFPGAVSFSPFGTEVAELCGLSRVYAQEENEDPTDELYALSAVLMDADNGRILLQKNGTQVLPMASTTKIMTCILALELMDEEGYVTVSSYAASMPKVHLGTRAGQVFRLKDLLYSLMLESHNDSAVIIAEAAGRLLAKEAPEGAGESTAEESRDAVLRFADKMNEKAEEIGCTDTFFVTPNGLDAILTLTDETGNSVERQHSTTAADLARIMSYCVTDSPQKEAFLEITRTQSWSFTDYTKGEDGEYRAGSSSYSCSNHNAFLSMMEGALTGKTGFTAKAGYCYVGALERDGKLFSIALLACGWPNNKSWKWHDAKILYEYGLSHYERRDIFQEETLPVVPVLEGIRDTAALSQEQAELSLLLSDADKVRTQLSLAENLEAPVEAGMTVGWQNYFVNGQLYASLPIRTAEAVPERTWRYCLEELLKLVWL</sequence>
<feature type="domain" description="Peptidase S11 D-Ala-D-Ala carboxypeptidase A C-terminal" evidence="3">
    <location>
        <begin position="408"/>
        <end position="460"/>
    </location>
</feature>
<proteinExistence type="predicted"/>
<dbReference type="GO" id="GO:0006508">
    <property type="term" value="P:proteolysis"/>
    <property type="evidence" value="ECO:0007669"/>
    <property type="project" value="InterPro"/>
</dbReference>
<dbReference type="AlphaFoldDB" id="A0A9D2NID9"/>
<comment type="function">
    <text evidence="1">Removes C-terminal D-alanyl residues from sugar-peptide cell wall precursors.</text>
</comment>
<name>A0A9D2NID9_9FIRM</name>
<evidence type="ECO:0000259" key="2">
    <source>
        <dbReference type="Pfam" id="PF00768"/>
    </source>
</evidence>
<organism evidence="4 5">
    <name type="scientific">Candidatus Eisenbergiella merdavium</name>
    <dbReference type="NCBI Taxonomy" id="2838551"/>
    <lineage>
        <taxon>Bacteria</taxon>
        <taxon>Bacillati</taxon>
        <taxon>Bacillota</taxon>
        <taxon>Clostridia</taxon>
        <taxon>Lachnospirales</taxon>
        <taxon>Lachnospiraceae</taxon>
        <taxon>Eisenbergiella</taxon>
    </lineage>
</organism>
<feature type="domain" description="Peptidase S11 D-alanyl-D-alanine carboxypeptidase A N-terminal" evidence="2">
    <location>
        <begin position="78"/>
        <end position="177"/>
    </location>
</feature>
<dbReference type="PANTHER" id="PTHR21581:SF33">
    <property type="entry name" value="D-ALANYL-D-ALANINE CARBOXYPEPTIDASE DACB"/>
    <property type="match status" value="1"/>
</dbReference>
<evidence type="ECO:0000259" key="3">
    <source>
        <dbReference type="Pfam" id="PF07943"/>
    </source>
</evidence>
<protein>
    <submittedName>
        <fullName evidence="4">D-alanyl-D-alanine carboxypeptidase</fullName>
    </submittedName>
</protein>
<evidence type="ECO:0000313" key="4">
    <source>
        <dbReference type="EMBL" id="HJC24942.1"/>
    </source>
</evidence>
<evidence type="ECO:0000256" key="1">
    <source>
        <dbReference type="ARBA" id="ARBA00003217"/>
    </source>
</evidence>
<keyword evidence="4" id="KW-0645">Protease</keyword>
<dbReference type="GO" id="GO:0009002">
    <property type="term" value="F:serine-type D-Ala-D-Ala carboxypeptidase activity"/>
    <property type="evidence" value="ECO:0007669"/>
    <property type="project" value="InterPro"/>
</dbReference>
<dbReference type="InterPro" id="IPR001967">
    <property type="entry name" value="Peptidase_S11_N"/>
</dbReference>
<dbReference type="InterPro" id="IPR012907">
    <property type="entry name" value="Peptidase_S11_C"/>
</dbReference>
<feature type="domain" description="Peptidase S11 D-alanyl-D-alanine carboxypeptidase A N-terminal" evidence="2">
    <location>
        <begin position="203"/>
        <end position="337"/>
    </location>
</feature>
<keyword evidence="4" id="KW-0378">Hydrolase</keyword>
<dbReference type="InterPro" id="IPR012338">
    <property type="entry name" value="Beta-lactam/transpept-like"/>
</dbReference>
<gene>
    <name evidence="4" type="ORF">H9761_14770</name>
</gene>
<dbReference type="Pfam" id="PF07943">
    <property type="entry name" value="PBP5_C"/>
    <property type="match status" value="1"/>
</dbReference>
<reference evidence="4" key="2">
    <citation type="submission" date="2021-04" db="EMBL/GenBank/DDBJ databases">
        <authorList>
            <person name="Gilroy R."/>
        </authorList>
    </citation>
    <scope>NUCLEOTIDE SEQUENCE</scope>
    <source>
        <strain evidence="4">USAMLcec2-132</strain>
    </source>
</reference>
<evidence type="ECO:0000313" key="5">
    <source>
        <dbReference type="Proteomes" id="UP000823891"/>
    </source>
</evidence>
<dbReference type="SUPFAM" id="SSF69189">
    <property type="entry name" value="Penicillin-binding protein associated domain"/>
    <property type="match status" value="1"/>
</dbReference>
<dbReference type="PANTHER" id="PTHR21581">
    <property type="entry name" value="D-ALANYL-D-ALANINE CARBOXYPEPTIDASE"/>
    <property type="match status" value="1"/>
</dbReference>
<reference evidence="4" key="1">
    <citation type="journal article" date="2021" name="PeerJ">
        <title>Extensive microbial diversity within the chicken gut microbiome revealed by metagenomics and culture.</title>
        <authorList>
            <person name="Gilroy R."/>
            <person name="Ravi A."/>
            <person name="Getino M."/>
            <person name="Pursley I."/>
            <person name="Horton D.L."/>
            <person name="Alikhan N.F."/>
            <person name="Baker D."/>
            <person name="Gharbi K."/>
            <person name="Hall N."/>
            <person name="Watson M."/>
            <person name="Adriaenssens E.M."/>
            <person name="Foster-Nyarko E."/>
            <person name="Jarju S."/>
            <person name="Secka A."/>
            <person name="Antonio M."/>
            <person name="Oren A."/>
            <person name="Chaudhuri R.R."/>
            <person name="La Ragione R."/>
            <person name="Hildebrand F."/>
            <person name="Pallen M.J."/>
        </authorList>
    </citation>
    <scope>NUCLEOTIDE SEQUENCE</scope>
    <source>
        <strain evidence="4">USAMLcec2-132</strain>
    </source>
</reference>
<dbReference type="SUPFAM" id="SSF56601">
    <property type="entry name" value="beta-lactamase/transpeptidase-like"/>
    <property type="match status" value="1"/>
</dbReference>
<dbReference type="Proteomes" id="UP000823891">
    <property type="component" value="Unassembled WGS sequence"/>
</dbReference>
<accession>A0A9D2NID9</accession>
<dbReference type="EMBL" id="DWWS01000050">
    <property type="protein sequence ID" value="HJC24942.1"/>
    <property type="molecule type" value="Genomic_DNA"/>
</dbReference>
<dbReference type="InterPro" id="IPR015956">
    <property type="entry name" value="Peniciliin-bd_prot_C_sf"/>
</dbReference>